<name>A0A5P4NB48_9CHLO</name>
<keyword evidence="1" id="KW-0175">Coiled coil</keyword>
<dbReference type="Proteomes" id="UP001205105">
    <property type="component" value="Unassembled WGS sequence"/>
</dbReference>
<feature type="coiled-coil region" evidence="1">
    <location>
        <begin position="119"/>
        <end position="150"/>
    </location>
</feature>
<evidence type="ECO:0000256" key="1">
    <source>
        <dbReference type="SAM" id="Coils"/>
    </source>
</evidence>
<dbReference type="EMBL" id="JADXDR010000217">
    <property type="protein sequence ID" value="KAI7835905.1"/>
    <property type="molecule type" value="Genomic_DNA"/>
</dbReference>
<feature type="domain" description="DUF6737" evidence="3">
    <location>
        <begin position="57"/>
        <end position="113"/>
    </location>
</feature>
<sequence length="150" mass="16843">MQALAAQRCLTSPPPPPPLRQQQQWRRSGPAVGGRAKVPRRLAALDGTEQPYELDPNVWTHKPAWCQPWSIVGTGSAVVAGVWAVSGGSPGWTAAAALPVAAWWWLFLGIYPQQFREYAEGLNAQQRQLLQQRQQQLEEQRRRQQQQQAD</sequence>
<gene>
    <name evidence="4" type="ORF">COHA_010208</name>
</gene>
<evidence type="ECO:0000313" key="5">
    <source>
        <dbReference type="EMBL" id="QFB70723.1"/>
    </source>
</evidence>
<dbReference type="InterPro" id="IPR046625">
    <property type="entry name" value="DUF6737"/>
</dbReference>
<keyword evidence="6" id="KW-1185">Reference proteome</keyword>
<evidence type="ECO:0000313" key="4">
    <source>
        <dbReference type="EMBL" id="KAI7835905.1"/>
    </source>
</evidence>
<proteinExistence type="evidence at transcript level"/>
<evidence type="ECO:0000313" key="6">
    <source>
        <dbReference type="Proteomes" id="UP001205105"/>
    </source>
</evidence>
<evidence type="ECO:0000256" key="2">
    <source>
        <dbReference type="SAM" id="MobiDB-lite"/>
    </source>
</evidence>
<dbReference type="PANTHER" id="PTHR36046:SF1">
    <property type="entry name" value="DUF6737 DOMAIN-CONTAINING PROTEIN"/>
    <property type="match status" value="1"/>
</dbReference>
<dbReference type="AlphaFoldDB" id="A0A5P4NB48"/>
<accession>A0A5P4NB48</accession>
<dbReference type="PANTHER" id="PTHR36046">
    <property type="entry name" value="PROTEIN, PUTATIVE-RELATED"/>
    <property type="match status" value="1"/>
</dbReference>
<reference evidence="5" key="1">
    <citation type="submission" date="2018-10" db="EMBL/GenBank/DDBJ databases">
        <title>Exploiting genes from Chlorella ohadii, highly resistant to photodamage, to reduce photoinhibition in Arabidopsis thaliana.</title>
        <authorList>
            <person name="Murik O."/>
            <person name="Kaplan A."/>
        </authorList>
    </citation>
    <scope>NUCLEOTIDE SEQUENCE</scope>
    <source>
        <strain evidence="5">1</strain>
    </source>
</reference>
<reference evidence="4" key="2">
    <citation type="submission" date="2020-11" db="EMBL/GenBank/DDBJ databases">
        <title>Chlorella ohadii genome sequencing and assembly.</title>
        <authorList>
            <person name="Murik O."/>
            <person name="Treves H."/>
            <person name="Kedem I."/>
            <person name="Shotland Y."/>
            <person name="Kaplan A."/>
        </authorList>
    </citation>
    <scope>NUCLEOTIDE SEQUENCE</scope>
    <source>
        <strain evidence="4">1</strain>
    </source>
</reference>
<dbReference type="Pfam" id="PF20522">
    <property type="entry name" value="DUF6737"/>
    <property type="match status" value="1"/>
</dbReference>
<protein>
    <recommendedName>
        <fullName evidence="3">DUF6737 domain-containing protein</fullName>
    </recommendedName>
</protein>
<dbReference type="EMBL" id="MK086161">
    <property type="protein sequence ID" value="QFB70723.1"/>
    <property type="molecule type" value="mRNA"/>
</dbReference>
<organism evidence="5">
    <name type="scientific">Chlorella ohadii</name>
    <dbReference type="NCBI Taxonomy" id="2649997"/>
    <lineage>
        <taxon>Eukaryota</taxon>
        <taxon>Viridiplantae</taxon>
        <taxon>Chlorophyta</taxon>
        <taxon>core chlorophytes</taxon>
        <taxon>Trebouxiophyceae</taxon>
        <taxon>Chlorellales</taxon>
        <taxon>Chlorellaceae</taxon>
        <taxon>Chlorella clade</taxon>
        <taxon>Chlorella</taxon>
    </lineage>
</organism>
<feature type="region of interest" description="Disordered" evidence="2">
    <location>
        <begin position="1"/>
        <end position="37"/>
    </location>
</feature>
<evidence type="ECO:0000259" key="3">
    <source>
        <dbReference type="Pfam" id="PF20522"/>
    </source>
</evidence>